<protein>
    <submittedName>
        <fullName evidence="1">Metal-dependent phosphohydrolase</fullName>
    </submittedName>
</protein>
<dbReference type="EMBL" id="VBPA01000238">
    <property type="protein sequence ID" value="TMQ70062.1"/>
    <property type="molecule type" value="Genomic_DNA"/>
</dbReference>
<proteinExistence type="predicted"/>
<dbReference type="PANTHER" id="PTHR45228:SF1">
    <property type="entry name" value="CYCLIC DI-GMP PHOSPHODIESTERASE TM_0186"/>
    <property type="match status" value="1"/>
</dbReference>
<dbReference type="Pfam" id="PF13487">
    <property type="entry name" value="HD_5"/>
    <property type="match status" value="1"/>
</dbReference>
<dbReference type="Gene3D" id="1.10.3210.10">
    <property type="entry name" value="Hypothetical protein af1432"/>
    <property type="match status" value="1"/>
</dbReference>
<dbReference type="Proteomes" id="UP000319836">
    <property type="component" value="Unassembled WGS sequence"/>
</dbReference>
<evidence type="ECO:0000313" key="2">
    <source>
        <dbReference type="Proteomes" id="UP000319836"/>
    </source>
</evidence>
<keyword evidence="1" id="KW-0378">Hydrolase</keyword>
<accession>A0A538U2F1</accession>
<gene>
    <name evidence="1" type="ORF">E6K80_09720</name>
</gene>
<dbReference type="AlphaFoldDB" id="A0A538U2F1"/>
<feature type="non-terminal residue" evidence="1">
    <location>
        <position position="312"/>
    </location>
</feature>
<dbReference type="InterPro" id="IPR052020">
    <property type="entry name" value="Cyclic_di-GMP/3'3'-cGAMP_PDE"/>
</dbReference>
<dbReference type="GO" id="GO:0016787">
    <property type="term" value="F:hydrolase activity"/>
    <property type="evidence" value="ECO:0007669"/>
    <property type="project" value="UniProtKB-KW"/>
</dbReference>
<comment type="caution">
    <text evidence="1">The sequence shown here is derived from an EMBL/GenBank/DDBJ whole genome shotgun (WGS) entry which is preliminary data.</text>
</comment>
<sequence length="312" mass="33377">MSSAPRPSSANSSPDLRLVPDAQSEAVGVSEVLAALSFALDLTEGQPFGHALRSCLIGMALAGKIGLPLQDRRDLYYAILLKDVGCSSNAARVHELFGGDDRRAKRDLKRVDWSRFADAAKYALAHVAPGHTWLERARRLASLAGAGPNAVGPAVAEAVRSIDEHWNGRGEPRGLRAGQIPILARILCLAQTLEVFSMSESPGTALAIAKARRGSWFDPTLVEAASTLEPELTKWAALDDRRLQEAVRAVEPGDAVLLAGPGALDRIASAFAAVVDAKSPFTADHSRRVTELVVKVAETLGLDRDERTALRR</sequence>
<organism evidence="1 2">
    <name type="scientific">Eiseniibacteriota bacterium</name>
    <dbReference type="NCBI Taxonomy" id="2212470"/>
    <lineage>
        <taxon>Bacteria</taxon>
        <taxon>Candidatus Eiseniibacteriota</taxon>
    </lineage>
</organism>
<dbReference type="SUPFAM" id="SSF109604">
    <property type="entry name" value="HD-domain/PDEase-like"/>
    <property type="match status" value="1"/>
</dbReference>
<evidence type="ECO:0000313" key="1">
    <source>
        <dbReference type="EMBL" id="TMQ70062.1"/>
    </source>
</evidence>
<dbReference type="PANTHER" id="PTHR45228">
    <property type="entry name" value="CYCLIC DI-GMP PHOSPHODIESTERASE TM_0186-RELATED"/>
    <property type="match status" value="1"/>
</dbReference>
<name>A0A538U2F1_UNCEI</name>
<reference evidence="1 2" key="1">
    <citation type="journal article" date="2019" name="Nat. Microbiol.">
        <title>Mediterranean grassland soil C-N compound turnover is dependent on rainfall and depth, and is mediated by genomically divergent microorganisms.</title>
        <authorList>
            <person name="Diamond S."/>
            <person name="Andeer P.F."/>
            <person name="Li Z."/>
            <person name="Crits-Christoph A."/>
            <person name="Burstein D."/>
            <person name="Anantharaman K."/>
            <person name="Lane K.R."/>
            <person name="Thomas B.C."/>
            <person name="Pan C."/>
            <person name="Northen T.R."/>
            <person name="Banfield J.F."/>
        </authorList>
    </citation>
    <scope>NUCLEOTIDE SEQUENCE [LARGE SCALE GENOMIC DNA]</scope>
    <source>
        <strain evidence="1">WS_10</strain>
    </source>
</reference>